<dbReference type="GO" id="GO:0032259">
    <property type="term" value="P:methylation"/>
    <property type="evidence" value="ECO:0007669"/>
    <property type="project" value="UniProtKB-KW"/>
</dbReference>
<dbReference type="InParanoid" id="A0A1Y2DN33"/>
<dbReference type="InterPro" id="IPR029063">
    <property type="entry name" value="SAM-dependent_MTases_sf"/>
</dbReference>
<dbReference type="SUPFAM" id="SSF53335">
    <property type="entry name" value="S-adenosyl-L-methionine-dependent methyltransferases"/>
    <property type="match status" value="1"/>
</dbReference>
<keyword evidence="2 5" id="KW-0489">Methyltransferase</keyword>
<dbReference type="InterPro" id="IPR050390">
    <property type="entry name" value="C5-Methyltransferase"/>
</dbReference>
<proteinExistence type="predicted"/>
<keyword evidence="6" id="KW-1185">Reference proteome</keyword>
<dbReference type="EC" id="2.1.1.37" evidence="1"/>
<reference evidence="5 6" key="1">
    <citation type="submission" date="2016-07" db="EMBL/GenBank/DDBJ databases">
        <title>Pervasive Adenine N6-methylation of Active Genes in Fungi.</title>
        <authorList>
            <consortium name="DOE Joint Genome Institute"/>
            <person name="Mondo S.J."/>
            <person name="Dannebaum R.O."/>
            <person name="Kuo R.C."/>
            <person name="Labutti K."/>
            <person name="Haridas S."/>
            <person name="Kuo A."/>
            <person name="Salamov A."/>
            <person name="Ahrendt S.R."/>
            <person name="Lipzen A."/>
            <person name="Sullivan W."/>
            <person name="Andreopoulos W.B."/>
            <person name="Clum A."/>
            <person name="Lindquist E."/>
            <person name="Daum C."/>
            <person name="Ramamoorthy G.K."/>
            <person name="Gryganskyi A."/>
            <person name="Culley D."/>
            <person name="Magnuson J.K."/>
            <person name="James T.Y."/>
            <person name="O'Malley M.A."/>
            <person name="Stajich J.E."/>
            <person name="Spatafora J.W."/>
            <person name="Visel A."/>
            <person name="Grigoriev I.V."/>
        </authorList>
    </citation>
    <scope>NUCLEOTIDE SEQUENCE [LARGE SCALE GENOMIC DNA]</scope>
    <source>
        <strain evidence="5 6">CBS 129021</strain>
    </source>
</reference>
<evidence type="ECO:0000313" key="6">
    <source>
        <dbReference type="Proteomes" id="UP000193689"/>
    </source>
</evidence>
<name>A0A1Y2DN33_9PEZI</name>
<accession>A0A1Y2DN33</accession>
<protein>
    <recommendedName>
        <fullName evidence="1">DNA (cytosine-5-)-methyltransferase</fullName>
        <ecNumber evidence="1">2.1.1.37</ecNumber>
    </recommendedName>
</protein>
<dbReference type="OrthoDB" id="414133at2759"/>
<dbReference type="Gene3D" id="3.40.50.150">
    <property type="entry name" value="Vaccinia Virus protein VP39"/>
    <property type="match status" value="1"/>
</dbReference>
<dbReference type="InterPro" id="IPR001525">
    <property type="entry name" value="C5_MeTfrase"/>
</dbReference>
<evidence type="ECO:0000256" key="2">
    <source>
        <dbReference type="ARBA" id="ARBA00022603"/>
    </source>
</evidence>
<dbReference type="Proteomes" id="UP000193689">
    <property type="component" value="Unassembled WGS sequence"/>
</dbReference>
<dbReference type="GO" id="GO:0005634">
    <property type="term" value="C:nucleus"/>
    <property type="evidence" value="ECO:0007669"/>
    <property type="project" value="TreeGrafter"/>
</dbReference>
<dbReference type="AlphaFoldDB" id="A0A1Y2DN33"/>
<dbReference type="STRING" id="1141098.A0A1Y2DN33"/>
<keyword evidence="3 5" id="KW-0808">Transferase</keyword>
<comment type="caution">
    <text evidence="5">The sequence shown here is derived from an EMBL/GenBank/DDBJ whole genome shotgun (WGS) entry which is preliminary data.</text>
</comment>
<dbReference type="PANTHER" id="PTHR10629:SF52">
    <property type="entry name" value="DNA (CYTOSINE-5)-METHYLTRANSFERASE 1"/>
    <property type="match status" value="1"/>
</dbReference>
<evidence type="ECO:0000256" key="1">
    <source>
        <dbReference type="ARBA" id="ARBA00011975"/>
    </source>
</evidence>
<dbReference type="RefSeq" id="XP_040712806.1">
    <property type="nucleotide sequence ID" value="XM_040864180.1"/>
</dbReference>
<sequence length="619" mass="70135">MDRQWLQGQQRSFFDRYGGFGSSVDDVMVIDDDQDEGTADSDVEGNINPGQFDRDHRPFIERFKNLGQTSRTPIVIDDEQNEEAEVELTEEIAEVIDLSVPSPSLTPDLQQAQRITRNAPIAADLIRPSCNHNGMTIEKRDTVEFDGLDEANLLATFLKVDLVWMSDGHTKLRGILYARTHNTKAKLPYKRNEVVQVLHVDENDRRPWDEQAAVDIMAETVIGKRDMRSTNALFSQHALKASQYASKLEAYEIGPLMNRWKLVTFYKDALQRRAGKQRGVAIIHLRAEDVPEAFRVPDDVVTNNSRGGIVRGGSYNPGQLDGVVFDLESALLNPNSNQIRLPQGRFQQYTYADIFCGAGGTSRGAKSAGFRLKMACDIWEAACLTYQRSFPECDIRQLDVHHLIQYLSNTEQRPDNDDTNLAALFSCFQIIKKLKPRIVMLEQTFGILHRRFEHYFNLLNNCFTNSHYSVSYRVIHMETWGVPQPRKRLIIIASGPGEKLPSFPPPKPGRPTVAKALATIGRRATLHNPEELKRGGRAKGTYPKAPWDPEERAFTLREFAALQTFPSHHRFKGQAIKKQIGNAVPPAAAEWLCRYILQHLLRDDGMEARVEDDDVVVLD</sequence>
<dbReference type="Pfam" id="PF00145">
    <property type="entry name" value="DNA_methylase"/>
    <property type="match status" value="2"/>
</dbReference>
<dbReference type="GO" id="GO:0044027">
    <property type="term" value="P:negative regulation of gene expression via chromosomal CpG island methylation"/>
    <property type="evidence" value="ECO:0007669"/>
    <property type="project" value="TreeGrafter"/>
</dbReference>
<dbReference type="GO" id="GO:0003677">
    <property type="term" value="F:DNA binding"/>
    <property type="evidence" value="ECO:0007669"/>
    <property type="project" value="TreeGrafter"/>
</dbReference>
<dbReference type="GO" id="GO:0003886">
    <property type="term" value="F:DNA (cytosine-5-)-methyltransferase activity"/>
    <property type="evidence" value="ECO:0007669"/>
    <property type="project" value="UniProtKB-EC"/>
</dbReference>
<keyword evidence="4" id="KW-0949">S-adenosyl-L-methionine</keyword>
<dbReference type="GeneID" id="63780392"/>
<evidence type="ECO:0000313" key="5">
    <source>
        <dbReference type="EMBL" id="ORY60579.1"/>
    </source>
</evidence>
<dbReference type="PANTHER" id="PTHR10629">
    <property type="entry name" value="CYTOSINE-SPECIFIC METHYLTRANSFERASE"/>
    <property type="match status" value="1"/>
</dbReference>
<organism evidence="5 6">
    <name type="scientific">Pseudomassariella vexata</name>
    <dbReference type="NCBI Taxonomy" id="1141098"/>
    <lineage>
        <taxon>Eukaryota</taxon>
        <taxon>Fungi</taxon>
        <taxon>Dikarya</taxon>
        <taxon>Ascomycota</taxon>
        <taxon>Pezizomycotina</taxon>
        <taxon>Sordariomycetes</taxon>
        <taxon>Xylariomycetidae</taxon>
        <taxon>Amphisphaeriales</taxon>
        <taxon>Pseudomassariaceae</taxon>
        <taxon>Pseudomassariella</taxon>
    </lineage>
</organism>
<dbReference type="Gene3D" id="3.90.120.10">
    <property type="entry name" value="DNA Methylase, subunit A, domain 2"/>
    <property type="match status" value="1"/>
</dbReference>
<dbReference type="EMBL" id="MCFJ01000011">
    <property type="protein sequence ID" value="ORY60579.1"/>
    <property type="molecule type" value="Genomic_DNA"/>
</dbReference>
<dbReference type="PRINTS" id="PR00105">
    <property type="entry name" value="C5METTRFRASE"/>
</dbReference>
<gene>
    <name evidence="5" type="ORF">BCR38DRAFT_487639</name>
</gene>
<evidence type="ECO:0000256" key="4">
    <source>
        <dbReference type="ARBA" id="ARBA00022691"/>
    </source>
</evidence>
<evidence type="ECO:0000256" key="3">
    <source>
        <dbReference type="ARBA" id="ARBA00022679"/>
    </source>
</evidence>